<proteinExistence type="predicted"/>
<reference evidence="1 2" key="1">
    <citation type="submission" date="2022-01" db="EMBL/GenBank/DDBJ databases">
        <title>Flavihumibacter sp. nov., isolated from sediment of a river.</title>
        <authorList>
            <person name="Liu H."/>
        </authorList>
    </citation>
    <scope>NUCLEOTIDE SEQUENCE [LARGE SCALE GENOMIC DNA]</scope>
    <source>
        <strain evidence="1 2">RY-1</strain>
    </source>
</reference>
<dbReference type="Pfam" id="PF02597">
    <property type="entry name" value="ThiS"/>
    <property type="match status" value="1"/>
</dbReference>
<dbReference type="CDD" id="cd00754">
    <property type="entry name" value="Ubl_MoaD"/>
    <property type="match status" value="1"/>
</dbReference>
<dbReference type="InterPro" id="IPR003749">
    <property type="entry name" value="ThiS/MoaD-like"/>
</dbReference>
<name>A0ABS9BMZ0_9BACT</name>
<dbReference type="InterPro" id="IPR016155">
    <property type="entry name" value="Mopterin_synth/thiamin_S_b"/>
</dbReference>
<comment type="caution">
    <text evidence="1">The sequence shown here is derived from an EMBL/GenBank/DDBJ whole genome shotgun (WGS) entry which is preliminary data.</text>
</comment>
<keyword evidence="2" id="KW-1185">Reference proteome</keyword>
<dbReference type="EMBL" id="JAKEVY010000005">
    <property type="protein sequence ID" value="MCF1716478.1"/>
    <property type="molecule type" value="Genomic_DNA"/>
</dbReference>
<dbReference type="Proteomes" id="UP001200145">
    <property type="component" value="Unassembled WGS sequence"/>
</dbReference>
<dbReference type="RefSeq" id="WP_234867720.1">
    <property type="nucleotide sequence ID" value="NZ_JAKEVY010000005.1"/>
</dbReference>
<accession>A0ABS9BMZ0</accession>
<evidence type="ECO:0000313" key="1">
    <source>
        <dbReference type="EMBL" id="MCF1716478.1"/>
    </source>
</evidence>
<dbReference type="Gene3D" id="3.10.20.30">
    <property type="match status" value="1"/>
</dbReference>
<evidence type="ECO:0000313" key="2">
    <source>
        <dbReference type="Proteomes" id="UP001200145"/>
    </source>
</evidence>
<sequence length="77" mass="8013">MELQITIFGQLTDITGSSNIRIPAVSNTDELLAALKQQYPALGTAKFVVAVNKKIIQGNTALAANSSIALLPPFSGG</sequence>
<dbReference type="SUPFAM" id="SSF54285">
    <property type="entry name" value="MoaD/ThiS"/>
    <property type="match status" value="1"/>
</dbReference>
<gene>
    <name evidence="1" type="ORF">L0U88_17690</name>
</gene>
<protein>
    <submittedName>
        <fullName evidence="1">MoaD/ThiS family protein</fullName>
    </submittedName>
</protein>
<organism evidence="1 2">
    <name type="scientific">Flavihumibacter fluminis</name>
    <dbReference type="NCBI Taxonomy" id="2909236"/>
    <lineage>
        <taxon>Bacteria</taxon>
        <taxon>Pseudomonadati</taxon>
        <taxon>Bacteroidota</taxon>
        <taxon>Chitinophagia</taxon>
        <taxon>Chitinophagales</taxon>
        <taxon>Chitinophagaceae</taxon>
        <taxon>Flavihumibacter</taxon>
    </lineage>
</organism>
<dbReference type="InterPro" id="IPR012675">
    <property type="entry name" value="Beta-grasp_dom_sf"/>
</dbReference>